<dbReference type="RefSeq" id="XP_041165200.1">
    <property type="nucleotide sequence ID" value="XM_041296176.1"/>
</dbReference>
<accession>A0A9P7DSQ0</accession>
<dbReference type="GO" id="GO:0004497">
    <property type="term" value="F:monooxygenase activity"/>
    <property type="evidence" value="ECO:0007669"/>
    <property type="project" value="InterPro"/>
</dbReference>
<evidence type="ECO:0000313" key="2">
    <source>
        <dbReference type="Proteomes" id="UP000719766"/>
    </source>
</evidence>
<dbReference type="OrthoDB" id="1470350at2759"/>
<evidence type="ECO:0000313" key="1">
    <source>
        <dbReference type="EMBL" id="KAG1802008.1"/>
    </source>
</evidence>
<dbReference type="GeneID" id="64589940"/>
<organism evidence="1 2">
    <name type="scientific">Suillus plorans</name>
    <dbReference type="NCBI Taxonomy" id="116603"/>
    <lineage>
        <taxon>Eukaryota</taxon>
        <taxon>Fungi</taxon>
        <taxon>Dikarya</taxon>
        <taxon>Basidiomycota</taxon>
        <taxon>Agaricomycotina</taxon>
        <taxon>Agaricomycetes</taxon>
        <taxon>Agaricomycetidae</taxon>
        <taxon>Boletales</taxon>
        <taxon>Suillineae</taxon>
        <taxon>Suillaceae</taxon>
        <taxon>Suillus</taxon>
    </lineage>
</organism>
<sequence length="85" mass="10121">TEILLCNPRAIAHFCAREMWTFPFHWQFWRHQYVSAIIFPRLFYISCQIGRGLLWSQDETHRGQRKALAPAFSNAGIQKLIPVFW</sequence>
<dbReference type="AlphaFoldDB" id="A0A9P7DSQ0"/>
<feature type="non-terminal residue" evidence="1">
    <location>
        <position position="85"/>
    </location>
</feature>
<dbReference type="InterPro" id="IPR036396">
    <property type="entry name" value="Cyt_P450_sf"/>
</dbReference>
<dbReference type="Gene3D" id="1.10.630.10">
    <property type="entry name" value="Cytochrome P450"/>
    <property type="match status" value="1"/>
</dbReference>
<dbReference type="GO" id="GO:0005506">
    <property type="term" value="F:iron ion binding"/>
    <property type="evidence" value="ECO:0007669"/>
    <property type="project" value="InterPro"/>
</dbReference>
<feature type="non-terminal residue" evidence="1">
    <location>
        <position position="1"/>
    </location>
</feature>
<dbReference type="GO" id="GO:0020037">
    <property type="term" value="F:heme binding"/>
    <property type="evidence" value="ECO:0007669"/>
    <property type="project" value="InterPro"/>
</dbReference>
<evidence type="ECO:0008006" key="3">
    <source>
        <dbReference type="Google" id="ProtNLM"/>
    </source>
</evidence>
<dbReference type="EMBL" id="JABBWE010000006">
    <property type="protein sequence ID" value="KAG1802008.1"/>
    <property type="molecule type" value="Genomic_DNA"/>
</dbReference>
<gene>
    <name evidence="1" type="ORF">HD556DRAFT_1191128</name>
</gene>
<proteinExistence type="predicted"/>
<dbReference type="GO" id="GO:0016705">
    <property type="term" value="F:oxidoreductase activity, acting on paired donors, with incorporation or reduction of molecular oxygen"/>
    <property type="evidence" value="ECO:0007669"/>
    <property type="project" value="InterPro"/>
</dbReference>
<keyword evidence="2" id="KW-1185">Reference proteome</keyword>
<reference evidence="1" key="1">
    <citation type="journal article" date="2020" name="New Phytol.">
        <title>Comparative genomics reveals dynamic genome evolution in host specialist ectomycorrhizal fungi.</title>
        <authorList>
            <person name="Lofgren L.A."/>
            <person name="Nguyen N.H."/>
            <person name="Vilgalys R."/>
            <person name="Ruytinx J."/>
            <person name="Liao H.L."/>
            <person name="Branco S."/>
            <person name="Kuo A."/>
            <person name="LaButti K."/>
            <person name="Lipzen A."/>
            <person name="Andreopoulos W."/>
            <person name="Pangilinan J."/>
            <person name="Riley R."/>
            <person name="Hundley H."/>
            <person name="Na H."/>
            <person name="Barry K."/>
            <person name="Grigoriev I.V."/>
            <person name="Stajich J.E."/>
            <person name="Kennedy P.G."/>
        </authorList>
    </citation>
    <scope>NUCLEOTIDE SEQUENCE</scope>
    <source>
        <strain evidence="1">S12</strain>
    </source>
</reference>
<protein>
    <recommendedName>
        <fullName evidence="3">Cytochrome P450</fullName>
    </recommendedName>
</protein>
<comment type="caution">
    <text evidence="1">The sequence shown here is derived from an EMBL/GenBank/DDBJ whole genome shotgun (WGS) entry which is preliminary data.</text>
</comment>
<dbReference type="Proteomes" id="UP000719766">
    <property type="component" value="Unassembled WGS sequence"/>
</dbReference>
<name>A0A9P7DSQ0_9AGAM</name>
<dbReference type="SUPFAM" id="SSF48264">
    <property type="entry name" value="Cytochrome P450"/>
    <property type="match status" value="1"/>
</dbReference>